<dbReference type="EMBL" id="DSOK01000156">
    <property type="protein sequence ID" value="HEN14880.1"/>
    <property type="molecule type" value="Genomic_DNA"/>
</dbReference>
<name>A0A7C2JYR0_9PLAN</name>
<dbReference type="SUPFAM" id="SSF46785">
    <property type="entry name" value="Winged helix' DNA-binding domain"/>
    <property type="match status" value="1"/>
</dbReference>
<organism evidence="2">
    <name type="scientific">Schlesneria paludicola</name>
    <dbReference type="NCBI Taxonomy" id="360056"/>
    <lineage>
        <taxon>Bacteria</taxon>
        <taxon>Pseudomonadati</taxon>
        <taxon>Planctomycetota</taxon>
        <taxon>Planctomycetia</taxon>
        <taxon>Planctomycetales</taxon>
        <taxon>Planctomycetaceae</taxon>
        <taxon>Schlesneria</taxon>
    </lineage>
</organism>
<feature type="region of interest" description="Disordered" evidence="1">
    <location>
        <begin position="23"/>
        <end position="57"/>
    </location>
</feature>
<accession>A0A7C2JYR0</accession>
<dbReference type="AlphaFoldDB" id="A0A7C2JYR0"/>
<proteinExistence type="predicted"/>
<protein>
    <submittedName>
        <fullName evidence="2">AAA family ATPase</fullName>
    </submittedName>
</protein>
<dbReference type="InterPro" id="IPR036390">
    <property type="entry name" value="WH_DNA-bd_sf"/>
</dbReference>
<reference evidence="2" key="1">
    <citation type="journal article" date="2020" name="mSystems">
        <title>Genome- and Community-Level Interaction Insights into Carbon Utilization and Element Cycling Functions of Hydrothermarchaeota in Hydrothermal Sediment.</title>
        <authorList>
            <person name="Zhou Z."/>
            <person name="Liu Y."/>
            <person name="Xu W."/>
            <person name="Pan J."/>
            <person name="Luo Z.H."/>
            <person name="Li M."/>
        </authorList>
    </citation>
    <scope>NUCLEOTIDE SEQUENCE [LARGE SCALE GENOMIC DNA]</scope>
    <source>
        <strain evidence="2">SpSt-339</strain>
    </source>
</reference>
<dbReference type="Gene3D" id="3.40.50.300">
    <property type="entry name" value="P-loop containing nucleotide triphosphate hydrolases"/>
    <property type="match status" value="1"/>
</dbReference>
<evidence type="ECO:0000313" key="2">
    <source>
        <dbReference type="EMBL" id="HEN14880.1"/>
    </source>
</evidence>
<dbReference type="InterPro" id="IPR027417">
    <property type="entry name" value="P-loop_NTPase"/>
</dbReference>
<gene>
    <name evidence="2" type="ORF">ENQ76_05345</name>
</gene>
<sequence length="465" mass="52418">MPPLETSPDSSAEQAGWLLRQVIEKQPPPPRMHPGPKAARTLSREGEPFLPQRPKSFEDLDIRTRDVRSLILQLLLQRNGQLGTGIAESLKIPLRILEPLLKELRDERLVEIRKSTGHHDFEYALTDLGYAHARRDGERSSYCEAAPVSYRDYVESVERQSPCQATITPENLQRALADLHIRPELLSRLGRAIAGGRSMFLCGPPGNGKTSIAERLVRAYSDTIWIPYAVSFGGDIVRIFDPLVHHAVPDVVGGRSPADDRWVRIRRPAVVAGGELDLSATCFRRDEQTGQLQAPLHLKSNCGVLVIDDFGRQRVRPDELLNRWIVPLESRVDYLPLPSGRSFRVPFEQFLILSTNLKPAQLVDEAYLRRIPYKVEVSGPTSEAFLRQFLVMAGKLGLTLSEPQLAVRLIERHFVTPDRPLRYCHARDLLVLVKHQCEFHGLPPVVTDELLDEAVATYFFEPAAE</sequence>
<dbReference type="SUPFAM" id="SSF52540">
    <property type="entry name" value="P-loop containing nucleoside triphosphate hydrolases"/>
    <property type="match status" value="1"/>
</dbReference>
<evidence type="ECO:0000256" key="1">
    <source>
        <dbReference type="SAM" id="MobiDB-lite"/>
    </source>
</evidence>
<comment type="caution">
    <text evidence="2">The sequence shown here is derived from an EMBL/GenBank/DDBJ whole genome shotgun (WGS) entry which is preliminary data.</text>
</comment>